<dbReference type="GO" id="GO:0006310">
    <property type="term" value="P:DNA recombination"/>
    <property type="evidence" value="ECO:0007669"/>
    <property type="project" value="InterPro"/>
</dbReference>
<gene>
    <name evidence="4" type="ORF">K8V00_07670</name>
</gene>
<keyword evidence="2" id="KW-0175">Coiled coil</keyword>
<organism evidence="4 5">
    <name type="scientific">Ligilactobacillus acidipiscis</name>
    <dbReference type="NCBI Taxonomy" id="89059"/>
    <lineage>
        <taxon>Bacteria</taxon>
        <taxon>Bacillati</taxon>
        <taxon>Bacillota</taxon>
        <taxon>Bacilli</taxon>
        <taxon>Lactobacillales</taxon>
        <taxon>Lactobacillaceae</taxon>
        <taxon>Ligilactobacillus</taxon>
    </lineage>
</organism>
<evidence type="ECO:0000313" key="5">
    <source>
        <dbReference type="Proteomes" id="UP000707535"/>
    </source>
</evidence>
<evidence type="ECO:0000313" key="4">
    <source>
        <dbReference type="EMBL" id="HJE97484.1"/>
    </source>
</evidence>
<sequence>MVARMQKMKADNLVGIGNHNQRRIDNHSNKDIDVDRSHLNYDLVEGRTENYKRDIEKFINENKASQRATRKDAVLVNEWIISSDRFFFDELDDKETERFFEDAKDFFAERFGDENIRYAQVHLDERTPHMHLGIVPFDDENKLSAKRVFNKAALQEVQEELPKYLNERGFELQRGEKGSDKKHLPVEEYKAYKDAKFDLENEISALEREVKQRKDEVKKLITGKYGKLDYEKLGVKNQLKTVEVKTGEKNIFGVEKTETKRVKTGNVVMLDENFRLLAKNYEELVAVKRSFEKYLDTDLIKENKALDKVADEYMEMAYKSSDVANELKAENDRLREENKSLKEQVQSLKQEVKSIYHTVRDILKRAMSNSNSVKGLMSVIAEKVSEDVPKPEFGRLDDQERMRERKRTRGMSR</sequence>
<feature type="coiled-coil region" evidence="2">
    <location>
        <begin position="324"/>
        <end position="358"/>
    </location>
</feature>
<proteinExistence type="inferred from homology"/>
<dbReference type="Proteomes" id="UP000707535">
    <property type="component" value="Unassembled WGS sequence"/>
</dbReference>
<dbReference type="CDD" id="cd17242">
    <property type="entry name" value="MobM_relaxase"/>
    <property type="match status" value="1"/>
</dbReference>
<evidence type="ECO:0000256" key="3">
    <source>
        <dbReference type="SAM" id="MobiDB-lite"/>
    </source>
</evidence>
<dbReference type="Pfam" id="PF01076">
    <property type="entry name" value="Mob_Pre"/>
    <property type="match status" value="1"/>
</dbReference>
<dbReference type="NCBIfam" id="NF041497">
    <property type="entry name" value="MobV"/>
    <property type="match status" value="1"/>
</dbReference>
<evidence type="ECO:0000256" key="1">
    <source>
        <dbReference type="ARBA" id="ARBA00010657"/>
    </source>
</evidence>
<dbReference type="EMBL" id="DYXG01000079">
    <property type="protein sequence ID" value="HJE97484.1"/>
    <property type="molecule type" value="Genomic_DNA"/>
</dbReference>
<dbReference type="InterPro" id="IPR001668">
    <property type="entry name" value="Mob_Pre"/>
</dbReference>
<reference evidence="4" key="1">
    <citation type="journal article" date="2021" name="PeerJ">
        <title>Extensive microbial diversity within the chicken gut microbiome revealed by metagenomics and culture.</title>
        <authorList>
            <person name="Gilroy R."/>
            <person name="Ravi A."/>
            <person name="Getino M."/>
            <person name="Pursley I."/>
            <person name="Horton D.L."/>
            <person name="Alikhan N.F."/>
            <person name="Baker D."/>
            <person name="Gharbi K."/>
            <person name="Hall N."/>
            <person name="Watson M."/>
            <person name="Adriaenssens E.M."/>
            <person name="Foster-Nyarko E."/>
            <person name="Jarju S."/>
            <person name="Secka A."/>
            <person name="Antonio M."/>
            <person name="Oren A."/>
            <person name="Chaudhuri R.R."/>
            <person name="La Ragione R."/>
            <person name="Hildebrand F."/>
            <person name="Pallen M.J."/>
        </authorList>
    </citation>
    <scope>NUCLEOTIDE SEQUENCE</scope>
    <source>
        <strain evidence="4">CHK174-6876</strain>
    </source>
</reference>
<dbReference type="GO" id="GO:0003677">
    <property type="term" value="F:DNA binding"/>
    <property type="evidence" value="ECO:0007669"/>
    <property type="project" value="InterPro"/>
</dbReference>
<feature type="compositionally biased region" description="Basic and acidic residues" evidence="3">
    <location>
        <begin position="388"/>
        <end position="403"/>
    </location>
</feature>
<comment type="caution">
    <text evidence="4">The sequence shown here is derived from an EMBL/GenBank/DDBJ whole genome shotgun (WGS) entry which is preliminary data.</text>
</comment>
<feature type="compositionally biased region" description="Basic residues" evidence="3">
    <location>
        <begin position="404"/>
        <end position="413"/>
    </location>
</feature>
<accession>A0A921F8R9</accession>
<name>A0A921F8R9_9LACO</name>
<reference evidence="4" key="2">
    <citation type="submission" date="2021-09" db="EMBL/GenBank/DDBJ databases">
        <authorList>
            <person name="Gilroy R."/>
        </authorList>
    </citation>
    <scope>NUCLEOTIDE SEQUENCE</scope>
    <source>
        <strain evidence="4">CHK174-6876</strain>
    </source>
</reference>
<protein>
    <submittedName>
        <fullName evidence="4">Plasmid recombination protein</fullName>
    </submittedName>
</protein>
<feature type="coiled-coil region" evidence="2">
    <location>
        <begin position="189"/>
        <end position="216"/>
    </location>
</feature>
<feature type="region of interest" description="Disordered" evidence="3">
    <location>
        <begin position="388"/>
        <end position="413"/>
    </location>
</feature>
<evidence type="ECO:0000256" key="2">
    <source>
        <dbReference type="SAM" id="Coils"/>
    </source>
</evidence>
<dbReference type="Gene3D" id="3.30.930.30">
    <property type="match status" value="1"/>
</dbReference>
<comment type="similarity">
    <text evidence="1">Belongs to the plasmid mobilization pre family.</text>
</comment>
<dbReference type="AlphaFoldDB" id="A0A921F8R9"/>